<name>A0A074ZI67_AURSE</name>
<dbReference type="Proteomes" id="UP000030641">
    <property type="component" value="Unassembled WGS sequence"/>
</dbReference>
<dbReference type="RefSeq" id="XP_013346822.1">
    <property type="nucleotide sequence ID" value="XM_013491368.1"/>
</dbReference>
<dbReference type="HOGENOM" id="CLU_1731087_0_0_1"/>
<proteinExistence type="predicted"/>
<dbReference type="AlphaFoldDB" id="A0A074ZI67"/>
<dbReference type="EMBL" id="KL584752">
    <property type="protein sequence ID" value="KEQ98251.1"/>
    <property type="molecule type" value="Genomic_DNA"/>
</dbReference>
<dbReference type="InParanoid" id="A0A074ZI67"/>
<organism evidence="1 2">
    <name type="scientific">Aureobasidium subglaciale (strain EXF-2481)</name>
    <name type="common">Aureobasidium pullulans var. subglaciale</name>
    <dbReference type="NCBI Taxonomy" id="1043005"/>
    <lineage>
        <taxon>Eukaryota</taxon>
        <taxon>Fungi</taxon>
        <taxon>Dikarya</taxon>
        <taxon>Ascomycota</taxon>
        <taxon>Pezizomycotina</taxon>
        <taxon>Dothideomycetes</taxon>
        <taxon>Dothideomycetidae</taxon>
        <taxon>Dothideales</taxon>
        <taxon>Saccotheciaceae</taxon>
        <taxon>Aureobasidium</taxon>
    </lineage>
</organism>
<reference evidence="1 2" key="1">
    <citation type="journal article" date="2014" name="BMC Genomics">
        <title>Genome sequencing of four Aureobasidium pullulans varieties: biotechnological potential, stress tolerance, and description of new species.</title>
        <authorList>
            <person name="Gostin Ar C."/>
            <person name="Ohm R.A."/>
            <person name="Kogej T."/>
            <person name="Sonjak S."/>
            <person name="Turk M."/>
            <person name="Zajc J."/>
            <person name="Zalar P."/>
            <person name="Grube M."/>
            <person name="Sun H."/>
            <person name="Han J."/>
            <person name="Sharma A."/>
            <person name="Chiniquy J."/>
            <person name="Ngan C.Y."/>
            <person name="Lipzen A."/>
            <person name="Barry K."/>
            <person name="Grigoriev I.V."/>
            <person name="Gunde-Cimerman N."/>
        </authorList>
    </citation>
    <scope>NUCLEOTIDE SEQUENCE [LARGE SCALE GENOMIC DNA]</scope>
    <source>
        <strain evidence="1 2">EXF-2481</strain>
    </source>
</reference>
<evidence type="ECO:0000313" key="2">
    <source>
        <dbReference type="Proteomes" id="UP000030641"/>
    </source>
</evidence>
<evidence type="ECO:0000313" key="1">
    <source>
        <dbReference type="EMBL" id="KEQ98251.1"/>
    </source>
</evidence>
<keyword evidence="2" id="KW-1185">Reference proteome</keyword>
<protein>
    <submittedName>
        <fullName evidence="1">Uncharacterized protein</fullName>
    </submittedName>
</protein>
<dbReference type="GeneID" id="25365664"/>
<sequence length="151" mass="17966">MFSLLVNKTRPAQTCFFSLRIWSRNSPSASPLSITHACPIFLSHYYDDAESRKEKRREAQRRYKASPAGKAVYAFWRTHMREQYNNNPTFRTARRLDTFVRYIWKTGKLGKFYSWESHVPLVLPAREHHHCTACERTRRLSVCSIHVYCMF</sequence>
<accession>A0A074ZI67</accession>
<gene>
    <name evidence="1" type="ORF">AUEXF2481DRAFT_36759</name>
</gene>